<gene>
    <name evidence="6" type="ORF">CH357_04740</name>
</gene>
<evidence type="ECO:0000256" key="3">
    <source>
        <dbReference type="ARBA" id="ARBA00023163"/>
    </source>
</evidence>
<feature type="domain" description="HTH araC/xylS-type" evidence="5">
    <location>
        <begin position="258"/>
        <end position="364"/>
    </location>
</feature>
<dbReference type="Proteomes" id="UP000232196">
    <property type="component" value="Unassembled WGS sequence"/>
</dbReference>
<dbReference type="AlphaFoldDB" id="A0A2M9XGI3"/>
<keyword evidence="3" id="KW-0804">Transcription</keyword>
<evidence type="ECO:0000256" key="1">
    <source>
        <dbReference type="ARBA" id="ARBA00023015"/>
    </source>
</evidence>
<evidence type="ECO:0000313" key="7">
    <source>
        <dbReference type="Proteomes" id="UP000232196"/>
    </source>
</evidence>
<feature type="transmembrane region" description="Helical" evidence="4">
    <location>
        <begin position="179"/>
        <end position="199"/>
    </location>
</feature>
<dbReference type="Pfam" id="PF12833">
    <property type="entry name" value="HTH_18"/>
    <property type="match status" value="1"/>
</dbReference>
<accession>A0A2M9XGI3</accession>
<keyword evidence="2" id="KW-0238">DNA-binding</keyword>
<evidence type="ECO:0000313" key="6">
    <source>
        <dbReference type="EMBL" id="PJZ26798.1"/>
    </source>
</evidence>
<dbReference type="PANTHER" id="PTHR43280:SF29">
    <property type="entry name" value="ARAC-FAMILY TRANSCRIPTIONAL REGULATOR"/>
    <property type="match status" value="1"/>
</dbReference>
<sequence>MNEFGIQSYTSLFLVFSIGLAFLFSLGEIFSSPRGEKQNLLAFIFFLVGIFLSHAFLLTCKMIIHFPGLYLTHLPVSGLMGPFIERYLLLAMGNTPESKKIFYLKMIPALAIFIWMAPFYFSGGPEKIELLKSLQTTGLPLFLKIPVLSTMGVMFAFLFSTFFRLFWGFRFSVIYKDPRMLTIFAVSVSILIILLYGSISVFLGSIRGLEGVGSLIGIFLCSLYILRQGFPEFFLEVQRVVEEEKKYRASQLGGLDLEDIKQNLEDLFQREKVFLKEDLTLGFLAGKLEISTHQLSEYLNNEIGKNFFQLLNEYRVEEAKKKIESDPQEVLLSIAYSSGFGSKSAFNEVFRKETGFTPSEYRNKIRKNKSK</sequence>
<dbReference type="OrthoDB" id="6866685at2"/>
<dbReference type="Gene3D" id="1.10.10.60">
    <property type="entry name" value="Homeodomain-like"/>
    <property type="match status" value="2"/>
</dbReference>
<dbReference type="InterPro" id="IPR009057">
    <property type="entry name" value="Homeodomain-like_sf"/>
</dbReference>
<feature type="transmembrane region" description="Helical" evidence="4">
    <location>
        <begin position="70"/>
        <end position="89"/>
    </location>
</feature>
<proteinExistence type="predicted"/>
<dbReference type="InterPro" id="IPR020449">
    <property type="entry name" value="Tscrpt_reg_AraC-type_HTH"/>
</dbReference>
<evidence type="ECO:0000256" key="4">
    <source>
        <dbReference type="SAM" id="Phobius"/>
    </source>
</evidence>
<dbReference type="PANTHER" id="PTHR43280">
    <property type="entry name" value="ARAC-FAMILY TRANSCRIPTIONAL REGULATOR"/>
    <property type="match status" value="1"/>
</dbReference>
<reference evidence="6 7" key="1">
    <citation type="submission" date="2017-07" db="EMBL/GenBank/DDBJ databases">
        <title>Leptospira spp. isolated from tropical soils.</title>
        <authorList>
            <person name="Thibeaux R."/>
            <person name="Iraola G."/>
            <person name="Ferres I."/>
            <person name="Bierque E."/>
            <person name="Girault D."/>
            <person name="Soupe-Gilbert M.-E."/>
            <person name="Picardeau M."/>
            <person name="Goarant C."/>
        </authorList>
    </citation>
    <scope>NUCLEOTIDE SEQUENCE [LARGE SCALE GENOMIC DNA]</scope>
    <source>
        <strain evidence="6 7">MCA1-C-A1</strain>
    </source>
</reference>
<name>A0A2M9XGI3_9LEPT</name>
<dbReference type="InterPro" id="IPR018062">
    <property type="entry name" value="HTH_AraC-typ_CS"/>
</dbReference>
<dbReference type="PROSITE" id="PS01124">
    <property type="entry name" value="HTH_ARAC_FAMILY_2"/>
    <property type="match status" value="1"/>
</dbReference>
<dbReference type="InterPro" id="IPR018060">
    <property type="entry name" value="HTH_AraC"/>
</dbReference>
<feature type="transmembrane region" description="Helical" evidence="4">
    <location>
        <begin position="141"/>
        <end position="167"/>
    </location>
</feature>
<evidence type="ECO:0000259" key="5">
    <source>
        <dbReference type="PROSITE" id="PS01124"/>
    </source>
</evidence>
<keyword evidence="4" id="KW-0812">Transmembrane</keyword>
<dbReference type="PRINTS" id="PR00032">
    <property type="entry name" value="HTHARAC"/>
</dbReference>
<keyword evidence="4" id="KW-1133">Transmembrane helix</keyword>
<protein>
    <submittedName>
        <fullName evidence="6">AraC family transcriptional regulator</fullName>
    </submittedName>
</protein>
<dbReference type="SUPFAM" id="SSF46689">
    <property type="entry name" value="Homeodomain-like"/>
    <property type="match status" value="1"/>
</dbReference>
<keyword evidence="7" id="KW-1185">Reference proteome</keyword>
<dbReference type="SMART" id="SM00342">
    <property type="entry name" value="HTH_ARAC"/>
    <property type="match status" value="1"/>
</dbReference>
<dbReference type="GO" id="GO:0043565">
    <property type="term" value="F:sequence-specific DNA binding"/>
    <property type="evidence" value="ECO:0007669"/>
    <property type="project" value="InterPro"/>
</dbReference>
<feature type="transmembrane region" description="Helical" evidence="4">
    <location>
        <begin position="6"/>
        <end position="27"/>
    </location>
</feature>
<feature type="transmembrane region" description="Helical" evidence="4">
    <location>
        <begin position="205"/>
        <end position="226"/>
    </location>
</feature>
<dbReference type="EMBL" id="NPDN01000002">
    <property type="protein sequence ID" value="PJZ26798.1"/>
    <property type="molecule type" value="Genomic_DNA"/>
</dbReference>
<comment type="caution">
    <text evidence="6">The sequence shown here is derived from an EMBL/GenBank/DDBJ whole genome shotgun (WGS) entry which is preliminary data.</text>
</comment>
<feature type="transmembrane region" description="Helical" evidence="4">
    <location>
        <begin position="39"/>
        <end position="64"/>
    </location>
</feature>
<dbReference type="PROSITE" id="PS00041">
    <property type="entry name" value="HTH_ARAC_FAMILY_1"/>
    <property type="match status" value="1"/>
</dbReference>
<keyword evidence="4" id="KW-0472">Membrane</keyword>
<feature type="transmembrane region" description="Helical" evidence="4">
    <location>
        <begin position="101"/>
        <end position="121"/>
    </location>
</feature>
<dbReference type="GO" id="GO:0003700">
    <property type="term" value="F:DNA-binding transcription factor activity"/>
    <property type="evidence" value="ECO:0007669"/>
    <property type="project" value="InterPro"/>
</dbReference>
<dbReference type="RefSeq" id="WP_100705595.1">
    <property type="nucleotide sequence ID" value="NZ_NPDL01000002.1"/>
</dbReference>
<evidence type="ECO:0000256" key="2">
    <source>
        <dbReference type="ARBA" id="ARBA00023125"/>
    </source>
</evidence>
<keyword evidence="1" id="KW-0805">Transcription regulation</keyword>
<organism evidence="6 7">
    <name type="scientific">Leptospira hartskeerlii</name>
    <dbReference type="NCBI Taxonomy" id="2023177"/>
    <lineage>
        <taxon>Bacteria</taxon>
        <taxon>Pseudomonadati</taxon>
        <taxon>Spirochaetota</taxon>
        <taxon>Spirochaetia</taxon>
        <taxon>Leptospirales</taxon>
        <taxon>Leptospiraceae</taxon>
        <taxon>Leptospira</taxon>
    </lineage>
</organism>